<dbReference type="HAMAP" id="MF_00551">
    <property type="entry name" value="Uridine_kinase"/>
    <property type="match status" value="1"/>
</dbReference>
<dbReference type="GO" id="GO:0005737">
    <property type="term" value="C:cytoplasm"/>
    <property type="evidence" value="ECO:0007669"/>
    <property type="project" value="UniProtKB-SubCell"/>
</dbReference>
<dbReference type="AlphaFoldDB" id="A0A2A5JU68"/>
<dbReference type="RefSeq" id="WP_099640864.1">
    <property type="nucleotide sequence ID" value="NZ_JAQPZX010000001.1"/>
</dbReference>
<dbReference type="Proteomes" id="UP000228621">
    <property type="component" value="Unassembled WGS sequence"/>
</dbReference>
<keyword evidence="9 16" id="KW-0547">Nucleotide-binding</keyword>
<feature type="domain" description="Phosphoribulokinase/uridine kinase" evidence="18">
    <location>
        <begin position="5"/>
        <end position="194"/>
    </location>
</feature>
<dbReference type="Gene3D" id="3.40.50.300">
    <property type="entry name" value="P-loop containing nucleotide triphosphate hydrolases"/>
    <property type="match status" value="1"/>
</dbReference>
<dbReference type="NCBIfam" id="TIGR00235">
    <property type="entry name" value="udk"/>
    <property type="match status" value="1"/>
</dbReference>
<evidence type="ECO:0000256" key="5">
    <source>
        <dbReference type="ARBA" id="ARBA00012137"/>
    </source>
</evidence>
<dbReference type="GO" id="GO:0044206">
    <property type="term" value="P:UMP salvage"/>
    <property type="evidence" value="ECO:0007669"/>
    <property type="project" value="UniProtKB-UniRule"/>
</dbReference>
<evidence type="ECO:0000256" key="6">
    <source>
        <dbReference type="ARBA" id="ARBA00021478"/>
    </source>
</evidence>
<dbReference type="InterPro" id="IPR006083">
    <property type="entry name" value="PRK/URK"/>
</dbReference>
<comment type="subcellular location">
    <subcellularLocation>
        <location evidence="1 16 17">Cytoplasm</location>
    </subcellularLocation>
</comment>
<evidence type="ECO:0000256" key="17">
    <source>
        <dbReference type="RuleBase" id="RU003825"/>
    </source>
</evidence>
<evidence type="ECO:0000313" key="20">
    <source>
        <dbReference type="Proteomes" id="UP000228621"/>
    </source>
</evidence>
<evidence type="ECO:0000256" key="4">
    <source>
        <dbReference type="ARBA" id="ARBA00005408"/>
    </source>
</evidence>
<comment type="pathway">
    <text evidence="2 16 17">Pyrimidine metabolism; UMP biosynthesis via salvage pathway; UMP from uridine: step 1/1.</text>
</comment>
<dbReference type="GO" id="GO:0044211">
    <property type="term" value="P:CTP salvage"/>
    <property type="evidence" value="ECO:0007669"/>
    <property type="project" value="UniProtKB-UniRule"/>
</dbReference>
<feature type="binding site" evidence="16">
    <location>
        <begin position="10"/>
        <end position="17"/>
    </location>
    <ligand>
        <name>ATP</name>
        <dbReference type="ChEBI" id="CHEBI:30616"/>
    </ligand>
</feature>
<keyword evidence="8 16" id="KW-0808">Transferase</keyword>
<dbReference type="EMBL" id="NKHF01000022">
    <property type="protein sequence ID" value="PCK32965.1"/>
    <property type="molecule type" value="Genomic_DNA"/>
</dbReference>
<dbReference type="InterPro" id="IPR000764">
    <property type="entry name" value="Uridine_kinase-like"/>
</dbReference>
<comment type="catalytic activity">
    <reaction evidence="15 16 17">
        <text>uridine + ATP = UMP + ADP + H(+)</text>
        <dbReference type="Rhea" id="RHEA:16825"/>
        <dbReference type="ChEBI" id="CHEBI:15378"/>
        <dbReference type="ChEBI" id="CHEBI:16704"/>
        <dbReference type="ChEBI" id="CHEBI:30616"/>
        <dbReference type="ChEBI" id="CHEBI:57865"/>
        <dbReference type="ChEBI" id="CHEBI:456216"/>
        <dbReference type="EC" id="2.7.1.48"/>
    </reaction>
</comment>
<dbReference type="OrthoDB" id="9777642at2"/>
<evidence type="ECO:0000256" key="8">
    <source>
        <dbReference type="ARBA" id="ARBA00022679"/>
    </source>
</evidence>
<dbReference type="GO" id="GO:0005524">
    <property type="term" value="F:ATP binding"/>
    <property type="evidence" value="ECO:0007669"/>
    <property type="project" value="UniProtKB-UniRule"/>
</dbReference>
<keyword evidence="20" id="KW-1185">Reference proteome</keyword>
<evidence type="ECO:0000259" key="18">
    <source>
        <dbReference type="Pfam" id="PF00485"/>
    </source>
</evidence>
<comment type="catalytic activity">
    <reaction evidence="14 17">
        <text>cytidine + ATP = CMP + ADP + H(+)</text>
        <dbReference type="Rhea" id="RHEA:24674"/>
        <dbReference type="ChEBI" id="CHEBI:15378"/>
        <dbReference type="ChEBI" id="CHEBI:17562"/>
        <dbReference type="ChEBI" id="CHEBI:30616"/>
        <dbReference type="ChEBI" id="CHEBI:60377"/>
        <dbReference type="ChEBI" id="CHEBI:456216"/>
        <dbReference type="EC" id="2.7.1.48"/>
    </reaction>
</comment>
<gene>
    <name evidence="16" type="primary">udk</name>
    <name evidence="19" type="ORF">CEX98_04185</name>
</gene>
<dbReference type="PRINTS" id="PR00988">
    <property type="entry name" value="URIDINKINASE"/>
</dbReference>
<evidence type="ECO:0000256" key="13">
    <source>
        <dbReference type="ARBA" id="ARBA00031452"/>
    </source>
</evidence>
<organism evidence="19 20">
    <name type="scientific">Pseudoalteromonas piscicida</name>
    <dbReference type="NCBI Taxonomy" id="43662"/>
    <lineage>
        <taxon>Bacteria</taxon>
        <taxon>Pseudomonadati</taxon>
        <taxon>Pseudomonadota</taxon>
        <taxon>Gammaproteobacteria</taxon>
        <taxon>Alteromonadales</taxon>
        <taxon>Pseudoalteromonadaceae</taxon>
        <taxon>Pseudoalteromonas</taxon>
    </lineage>
</organism>
<evidence type="ECO:0000256" key="1">
    <source>
        <dbReference type="ARBA" id="ARBA00004496"/>
    </source>
</evidence>
<dbReference type="UniPathway" id="UPA00574">
    <property type="reaction ID" value="UER00637"/>
</dbReference>
<dbReference type="NCBIfam" id="NF004018">
    <property type="entry name" value="PRK05480.1"/>
    <property type="match status" value="1"/>
</dbReference>
<dbReference type="EC" id="2.7.1.48" evidence="5 16"/>
<sequence>MTRTIIAIAGASASGKSLFSQTIYNELVNELASGTIAVIEEDAYYKDQSHLPIEHRTQTNYDHPDAFEHELLREHLTKLRQGESVEVPTYDYGQHTRSDKTRIVNPAKILIVEGILLLSDPALSEEFDIKVFIDTPLDICLLRRMQRDIEHRGRSLSSVVDQYQATVRPMFYQFIEPSKHNADLVVTRGGMNRVAIDIIKSKIKYLLQE</sequence>
<dbReference type="CDD" id="cd02023">
    <property type="entry name" value="UMPK"/>
    <property type="match status" value="1"/>
</dbReference>
<dbReference type="SUPFAM" id="SSF52540">
    <property type="entry name" value="P-loop containing nucleoside triphosphate hydrolases"/>
    <property type="match status" value="1"/>
</dbReference>
<reference evidence="20" key="1">
    <citation type="journal article" date="2019" name="Genome Announc.">
        <title>Draft Genome Sequence of Pseudoalteromonas piscicida Strain 36Y ROTHPW, an Hypersaline Seawater Isolate from the South Coast of Sonora, Mexico.</title>
        <authorList>
            <person name="Sanchez-Diaz R."/>
            <person name="Molina-Garza Z.J."/>
            <person name="Cruz-Suarez L.E."/>
            <person name="Selvin J."/>
            <person name="Kiran G.S."/>
            <person name="Ibarra-Gamez J.C."/>
            <person name="Gomez-Gil B."/>
            <person name="Galaviz-Silva L."/>
        </authorList>
    </citation>
    <scope>NUCLEOTIDE SEQUENCE [LARGE SCALE GENOMIC DNA]</scope>
    <source>
        <strain evidence="20">36Y_RITHPW</strain>
    </source>
</reference>
<evidence type="ECO:0000256" key="2">
    <source>
        <dbReference type="ARBA" id="ARBA00004690"/>
    </source>
</evidence>
<evidence type="ECO:0000256" key="7">
    <source>
        <dbReference type="ARBA" id="ARBA00022490"/>
    </source>
</evidence>
<comment type="caution">
    <text evidence="19">The sequence shown here is derived from an EMBL/GenBank/DDBJ whole genome shotgun (WGS) entry which is preliminary data.</text>
</comment>
<name>A0A2A5JU68_PSEO7</name>
<evidence type="ECO:0000313" key="19">
    <source>
        <dbReference type="EMBL" id="PCK32965.1"/>
    </source>
</evidence>
<evidence type="ECO:0000256" key="15">
    <source>
        <dbReference type="ARBA" id="ARBA00048909"/>
    </source>
</evidence>
<protein>
    <recommendedName>
        <fullName evidence="6 16">Uridine kinase</fullName>
        <ecNumber evidence="5 16">2.7.1.48</ecNumber>
    </recommendedName>
    <alternativeName>
        <fullName evidence="12 16">Cytidine monophosphokinase</fullName>
    </alternativeName>
    <alternativeName>
        <fullName evidence="13 16">Uridine monophosphokinase</fullName>
    </alternativeName>
</protein>
<evidence type="ECO:0000256" key="12">
    <source>
        <dbReference type="ARBA" id="ARBA00030641"/>
    </source>
</evidence>
<proteinExistence type="inferred from homology"/>
<evidence type="ECO:0000256" key="10">
    <source>
        <dbReference type="ARBA" id="ARBA00022777"/>
    </source>
</evidence>
<evidence type="ECO:0000256" key="14">
    <source>
        <dbReference type="ARBA" id="ARBA00047436"/>
    </source>
</evidence>
<keyword evidence="7 16" id="KW-0963">Cytoplasm</keyword>
<evidence type="ECO:0000256" key="11">
    <source>
        <dbReference type="ARBA" id="ARBA00022840"/>
    </source>
</evidence>
<comment type="pathway">
    <text evidence="3 16 17">Pyrimidine metabolism; CTP biosynthesis via salvage pathway; CTP from cytidine: step 1/3.</text>
</comment>
<dbReference type="PANTHER" id="PTHR10285">
    <property type="entry name" value="URIDINE KINASE"/>
    <property type="match status" value="1"/>
</dbReference>
<dbReference type="InterPro" id="IPR026008">
    <property type="entry name" value="Uridine_kinase"/>
</dbReference>
<dbReference type="UniPathway" id="UPA00579">
    <property type="reaction ID" value="UER00640"/>
</dbReference>
<dbReference type="Pfam" id="PF00485">
    <property type="entry name" value="PRK"/>
    <property type="match status" value="1"/>
</dbReference>
<keyword evidence="11 16" id="KW-0067">ATP-binding</keyword>
<dbReference type="InterPro" id="IPR027417">
    <property type="entry name" value="P-loop_NTPase"/>
</dbReference>
<dbReference type="GO" id="GO:0004849">
    <property type="term" value="F:uridine kinase activity"/>
    <property type="evidence" value="ECO:0007669"/>
    <property type="project" value="UniProtKB-UniRule"/>
</dbReference>
<evidence type="ECO:0000256" key="16">
    <source>
        <dbReference type="HAMAP-Rule" id="MF_00551"/>
    </source>
</evidence>
<keyword evidence="10 16" id="KW-0418">Kinase</keyword>
<accession>A0A2A5JU68</accession>
<evidence type="ECO:0000256" key="9">
    <source>
        <dbReference type="ARBA" id="ARBA00022741"/>
    </source>
</evidence>
<dbReference type="GO" id="GO:0043771">
    <property type="term" value="F:cytidine kinase activity"/>
    <property type="evidence" value="ECO:0007669"/>
    <property type="project" value="RHEA"/>
</dbReference>
<comment type="similarity">
    <text evidence="4 16 17">Belongs to the uridine kinase family.</text>
</comment>
<evidence type="ECO:0000256" key="3">
    <source>
        <dbReference type="ARBA" id="ARBA00004784"/>
    </source>
</evidence>